<dbReference type="EMBL" id="QVME01000009">
    <property type="protein sequence ID" value="RGE66191.1"/>
    <property type="molecule type" value="Genomic_DNA"/>
</dbReference>
<name>A0A3E3IGY2_9FIRM</name>
<protein>
    <submittedName>
        <fullName evidence="1">Uncharacterized protein</fullName>
    </submittedName>
</protein>
<dbReference type="AlphaFoldDB" id="A0A3E3IGY2"/>
<gene>
    <name evidence="1" type="ORF">DXC40_14860</name>
</gene>
<reference evidence="1 2" key="1">
    <citation type="submission" date="2018-08" db="EMBL/GenBank/DDBJ databases">
        <title>A genome reference for cultivated species of the human gut microbiota.</title>
        <authorList>
            <person name="Zou Y."/>
            <person name="Xue W."/>
            <person name="Luo G."/>
        </authorList>
    </citation>
    <scope>NUCLEOTIDE SEQUENCE [LARGE SCALE GENOMIC DNA]</scope>
    <source>
        <strain evidence="1 2">TF05-12AC</strain>
    </source>
</reference>
<dbReference type="Proteomes" id="UP000260828">
    <property type="component" value="Unassembled WGS sequence"/>
</dbReference>
<evidence type="ECO:0000313" key="2">
    <source>
        <dbReference type="Proteomes" id="UP000260828"/>
    </source>
</evidence>
<organism evidence="1 2">
    <name type="scientific">Anaerotruncus colihominis</name>
    <dbReference type="NCBI Taxonomy" id="169435"/>
    <lineage>
        <taxon>Bacteria</taxon>
        <taxon>Bacillati</taxon>
        <taxon>Bacillota</taxon>
        <taxon>Clostridia</taxon>
        <taxon>Eubacteriales</taxon>
        <taxon>Oscillospiraceae</taxon>
        <taxon>Anaerotruncus</taxon>
    </lineage>
</organism>
<proteinExistence type="predicted"/>
<sequence>MAVPMGEITRALVGVRRRLCVKWGFVDMDVYEQEYRFYYFARCPYEKTDTTFRRKKVVKPCEF</sequence>
<comment type="caution">
    <text evidence="1">The sequence shown here is derived from an EMBL/GenBank/DDBJ whole genome shotgun (WGS) entry which is preliminary data.</text>
</comment>
<evidence type="ECO:0000313" key="1">
    <source>
        <dbReference type="EMBL" id="RGE66191.1"/>
    </source>
</evidence>
<accession>A0A3E3IGY2</accession>